<dbReference type="KEGG" id="sco:SCP1.09c"/>
<geneLocation type="plasmid" evidence="3">
    <name>SCP1</name>
</geneLocation>
<reference evidence="2" key="6">
    <citation type="submission" date="2015-02" db="EMBL/GenBank/DDBJ databases">
        <title>.</title>
        <authorList>
            <person name="Brown S.P."/>
            <person name="Murphy L.D."/>
            <person name="Harris D."/>
        </authorList>
    </citation>
    <scope>NUCLEOTIDE SEQUENCE</scope>
    <source>
        <strain evidence="2">A3</strain>
        <plasmid evidence="3">SCP1</plasmid>
    </source>
</reference>
<evidence type="ECO:0000313" key="1">
    <source>
        <dbReference type="EMBL" id="CAC36531.1"/>
    </source>
</evidence>
<proteinExistence type="predicted"/>
<dbReference type="PATRIC" id="fig|100226.15.peg.7958"/>
<dbReference type="EMBL" id="AL589148">
    <property type="protein sequence ID" value="CAC36531.1"/>
    <property type="molecule type" value="Genomic_DNA"/>
</dbReference>
<dbReference type="STRING" id="100226.gene:17765515"/>
<accession>Q99QF6</accession>
<dbReference type="Proteomes" id="UP000001973">
    <property type="component" value="Plasmid SCP1"/>
</dbReference>
<dbReference type="HOGENOM" id="CLU_1271721_0_0_11"/>
<dbReference type="RefSeq" id="WP_011039311.1">
    <property type="nucleotide sequence ID" value="NC_003903.1"/>
</dbReference>
<keyword evidence="3" id="KW-1185">Reference proteome</keyword>
<reference evidence="2" key="4">
    <citation type="journal article" date="2008" name="Proc. Natl. Acad. Sci. U.S.A.">
        <title>2-Alkyl-4-hydroxymethylfuran-3-carboxylic acids, antibiotic production inducers discovered by Streptomyces coelicolor genome mining.</title>
        <authorList>
            <person name="Corre C."/>
            <person name="Song L."/>
            <person name="O'Rourke S."/>
            <person name="Chater K.F."/>
            <person name="Challis G.L."/>
        </authorList>
    </citation>
    <scope>NUCLEOTIDE SEQUENCE</scope>
    <source>
        <strain evidence="2">A3</strain>
        <plasmid evidence="3">SCP1</plasmid>
    </source>
</reference>
<protein>
    <submittedName>
        <fullName evidence="2">Uncharacterized protein</fullName>
    </submittedName>
</protein>
<reference evidence="2" key="5">
    <citation type="journal article" date="2009" name="Mol. Microbiol.">
        <title>Extracellular signalling, translational control, two repressors and an activator all contribute to the regulation of methylenomycin production in Streptomyces coelicolor.</title>
        <authorList>
            <person name="O'Rourke S."/>
            <person name="Wietzorrek A."/>
            <person name="Fowler K."/>
            <person name="Corre C."/>
            <person name="Challis G.L."/>
            <person name="Chater K.F."/>
        </authorList>
    </citation>
    <scope>NUCLEOTIDE SEQUENCE</scope>
    <source>
        <strain evidence="2">A3</strain>
        <plasmid evidence="3">SCP1</plasmid>
    </source>
</reference>
<reference evidence="3" key="3">
    <citation type="journal article" date="2002" name="Nature">
        <title>Complete genome sequence of the model actinomycete Streptomyces coelicolor A3(2).</title>
        <authorList>
            <person name="Bentley S.D."/>
            <person name="Chater K.F."/>
            <person name="Cerdeno-Tarraga A.M."/>
            <person name="Challis G.L."/>
            <person name="Thomson N.R."/>
            <person name="James K.D."/>
            <person name="Harris D.E."/>
            <person name="Quail M.A."/>
            <person name="Kieser H."/>
            <person name="Harper D."/>
            <person name="Bateman A."/>
            <person name="Brown S."/>
            <person name="Chandra G."/>
            <person name="Chen C.W."/>
            <person name="Collins M."/>
            <person name="Cronin A."/>
            <person name="Fraser A."/>
            <person name="Goble A."/>
            <person name="Hidalgo J."/>
            <person name="Hornsby T."/>
            <person name="Howarth S."/>
            <person name="Huang C.H."/>
            <person name="Kieser T."/>
            <person name="Larke L."/>
            <person name="Murphy L."/>
            <person name="Oliver K."/>
            <person name="O'Neil S."/>
            <person name="Rabbinowitsch E."/>
            <person name="Rajandream M.A."/>
            <person name="Rutherford K."/>
            <person name="Rutter S."/>
            <person name="Seeger K."/>
            <person name="Saunders D."/>
            <person name="Sharp S."/>
            <person name="Squares R."/>
            <person name="Squares S."/>
            <person name="Taylor K."/>
            <person name="Warren T."/>
            <person name="Wietzorrek A."/>
            <person name="Woodward J."/>
            <person name="Barrell B.G."/>
            <person name="Parkhill J."/>
            <person name="Hopwood D.A."/>
        </authorList>
    </citation>
    <scope>NUCLEOTIDE SEQUENCE [LARGE SCALE GENOMIC DNA]</scope>
    <source>
        <strain evidence="3">ATCC BAA-471 / A3(2) / M145</strain>
        <plasmid evidence="3">SCP1</plasmid>
    </source>
</reference>
<reference evidence="2" key="1">
    <citation type="journal article" date="1998" name="J. Bacteriol.">
        <title>Cloning and physical mapping of the EcoRI fragments of the giant linear plasmid SCP1.</title>
        <authorList>
            <person name="Redenbach M."/>
            <person name="Ikeda K."/>
            <person name="Yamasaki M."/>
            <person name="Kinashi H."/>
        </authorList>
    </citation>
    <scope>NUCLEOTIDE SEQUENCE</scope>
    <source>
        <strain evidence="2">A3</strain>
        <plasmid evidence="3">SCP1</plasmid>
    </source>
</reference>
<organism evidence="2 3">
    <name type="scientific">Streptomyces coelicolor (strain ATCC BAA-471 / A3(2) / M145)</name>
    <dbReference type="NCBI Taxonomy" id="100226"/>
    <lineage>
        <taxon>Bacteria</taxon>
        <taxon>Bacillati</taxon>
        <taxon>Actinomycetota</taxon>
        <taxon>Actinomycetes</taxon>
        <taxon>Kitasatosporales</taxon>
        <taxon>Streptomycetaceae</taxon>
        <taxon>Streptomyces</taxon>
        <taxon>Streptomyces albidoflavus group</taxon>
    </lineage>
</organism>
<sequence length="221" mass="24100">MAFDNPYEISVFTTLHPDGEVAHSVGEPTRTTLLSELPTLAGAAPYTTLLLADGIELHRQPASTDADNPIATTLAARYGYEGFTLRGTVYITGDSGESDTATGMELDPFDALYRALHEAADTAGVRLYRKIGPEDTVTVAYDDYVPGDVFWFLGTSHRVLRFEDMDPQSVTAQENPGARVMVCDDEFKITALPGSIFPERADRAPAGFWQRTGHQLLPASR</sequence>
<dbReference type="OrthoDB" id="4074142at2"/>
<dbReference type="EMBL" id="AL589148">
    <property type="protein sequence ID" value="CAC36870.1"/>
    <property type="molecule type" value="Genomic_DNA"/>
</dbReference>
<reference evidence="2" key="2">
    <citation type="submission" date="2001-02" db="EMBL/GenBank/DDBJ databases">
        <authorList>
            <person name="Bentley S.D."/>
            <person name="Parkhill J."/>
            <person name="Barrell B.G."/>
            <person name="Rajandream M.A."/>
        </authorList>
    </citation>
    <scope>NUCLEOTIDE SEQUENCE</scope>
    <source>
        <strain evidence="2">A3</strain>
        <plasmid evidence="3">SCP1</plasmid>
    </source>
</reference>
<dbReference type="AlphaFoldDB" id="Q99QF6"/>
<evidence type="ECO:0000313" key="3">
    <source>
        <dbReference type="Proteomes" id="UP000001973"/>
    </source>
</evidence>
<gene>
    <name evidence="1" type="ordered locus">SCP1.09c</name>
    <name evidence="2" type="ordered locus">SCP1.345</name>
</gene>
<evidence type="ECO:0000313" key="2">
    <source>
        <dbReference type="EMBL" id="CAC36870.1"/>
    </source>
</evidence>
<dbReference type="KEGG" id="sco:SCP1.345"/>
<name>Q99QF6_STRCO</name>
<dbReference type="InParanoid" id="Q99QF6"/>